<dbReference type="EMBL" id="BAABXL010000001">
    <property type="protein sequence ID" value="GAA6268214.1"/>
    <property type="molecule type" value="Genomic_DNA"/>
</dbReference>
<proteinExistence type="predicted"/>
<accession>A0ABQ0AW11</accession>
<gene>
    <name evidence="2" type="primary">dpsA</name>
    <name evidence="2" type="ORF">F130042H8_12740</name>
</gene>
<dbReference type="InterPro" id="IPR015878">
    <property type="entry name" value="Ado_hCys_hydrolase_NAD-bd"/>
</dbReference>
<dbReference type="RefSeq" id="WP_176254704.1">
    <property type="nucleotide sequence ID" value="NZ_BAABXL010000001.1"/>
</dbReference>
<reference evidence="2 3" key="1">
    <citation type="submission" date="2024-04" db="EMBL/GenBank/DDBJ databases">
        <title>Defined microbial consortia suppress multidrug-resistant proinflammatory Enterobacteriaceae via ecological control.</title>
        <authorList>
            <person name="Furuichi M."/>
            <person name="Kawaguchi T."/>
            <person name="Pust M."/>
            <person name="Yasuma K."/>
            <person name="Plichta D."/>
            <person name="Hasegawa N."/>
            <person name="Ohya T."/>
            <person name="Bhattarai S."/>
            <person name="Sasajima S."/>
            <person name="Aoto Y."/>
            <person name="Tuganbaev T."/>
            <person name="Yaginuma M."/>
            <person name="Ueda M."/>
            <person name="Okahashi N."/>
            <person name="Amafuji K."/>
            <person name="Kiridooshi Y."/>
            <person name="Sugita K."/>
            <person name="Strazar M."/>
            <person name="Skelly A."/>
            <person name="Suda W."/>
            <person name="Hattori M."/>
            <person name="Nakamoto N."/>
            <person name="Caballero S."/>
            <person name="Norman J."/>
            <person name="Olle B."/>
            <person name="Tanoue T."/>
            <person name="Arita M."/>
            <person name="Bucci V."/>
            <person name="Atarashi K."/>
            <person name="Xavier R."/>
            <person name="Honda K."/>
        </authorList>
    </citation>
    <scope>NUCLEOTIDE SEQUENCE [LARGE SCALE GENOMIC DNA]</scope>
    <source>
        <strain evidence="3">f13</strain>
    </source>
</reference>
<feature type="domain" description="S-adenosyl-L-homocysteine hydrolase NAD binding" evidence="1">
    <location>
        <begin position="123"/>
        <end position="258"/>
    </location>
</feature>
<evidence type="ECO:0000313" key="3">
    <source>
        <dbReference type="Proteomes" id="UP001600894"/>
    </source>
</evidence>
<dbReference type="InterPro" id="IPR031629">
    <property type="entry name" value="DpaA_N"/>
</dbReference>
<dbReference type="SMART" id="SM00997">
    <property type="entry name" value="AdoHcyase_NAD"/>
    <property type="match status" value="1"/>
</dbReference>
<dbReference type="SUPFAM" id="SSF51735">
    <property type="entry name" value="NAD(P)-binding Rossmann-fold domains"/>
    <property type="match status" value="1"/>
</dbReference>
<dbReference type="Gene3D" id="3.40.50.720">
    <property type="entry name" value="NAD(P)-binding Rossmann-like Domain"/>
    <property type="match status" value="1"/>
</dbReference>
<dbReference type="InterPro" id="IPR036291">
    <property type="entry name" value="NAD(P)-bd_dom_sf"/>
</dbReference>
<comment type="caution">
    <text evidence="2">The sequence shown here is derived from an EMBL/GenBank/DDBJ whole genome shotgun (WGS) entry which is preliminary data.</text>
</comment>
<evidence type="ECO:0000313" key="2">
    <source>
        <dbReference type="EMBL" id="GAA6268214.1"/>
    </source>
</evidence>
<dbReference type="Pfam" id="PF16924">
    <property type="entry name" value="DpaA_N"/>
    <property type="match status" value="1"/>
</dbReference>
<name>A0ABQ0AW11_9FIRM</name>
<protein>
    <submittedName>
        <fullName evidence="2">Dipicolinate synthase subunit DpsA</fullName>
    </submittedName>
</protein>
<keyword evidence="3" id="KW-1185">Reference proteome</keyword>
<organism evidence="2 3">
    <name type="scientific">Enterocloster alcoholdehydrogenati</name>
    <dbReference type="NCBI Taxonomy" id="2547410"/>
    <lineage>
        <taxon>Bacteria</taxon>
        <taxon>Bacillati</taxon>
        <taxon>Bacillota</taxon>
        <taxon>Clostridia</taxon>
        <taxon>Lachnospirales</taxon>
        <taxon>Lachnospiraceae</taxon>
        <taxon>Enterocloster</taxon>
    </lineage>
</organism>
<dbReference type="Proteomes" id="UP001600894">
    <property type="component" value="Unassembled WGS sequence"/>
</dbReference>
<sequence length="283" mass="30828">MTNFFIVGGDGRQRRMEQLLSAQGYPVFSYQGNDGDLPKEKLKEASIILGPVPFSRDKIHIFQAFPEVSEPSPSLTISRLLDGLHKGQLLFGGGLSAFVRESCQKKGILWKDFMEMEEIALENAIATAEGAICLAIRESPFNLHLSRCLILGYGRCGQALADRLRGMMAEVTVCEKSPIKRTLAVTRGFLAVSPEMLGKVLPGKQLIFNTVPAPVLTGSFLQKIPKETALFELASPPGCADETACHQVEVRRIACPGLPGRFSPDSSARILCRAVLRVLGEGQ</sequence>
<evidence type="ECO:0000259" key="1">
    <source>
        <dbReference type="SMART" id="SM00997"/>
    </source>
</evidence>